<evidence type="ECO:0000313" key="2">
    <source>
        <dbReference type="Proteomes" id="UP000594001"/>
    </source>
</evidence>
<dbReference type="EMBL" id="CP054719">
    <property type="protein sequence ID" value="QOL20394.1"/>
    <property type="molecule type" value="Genomic_DNA"/>
</dbReference>
<dbReference type="RefSeq" id="WP_350331941.1">
    <property type="nucleotide sequence ID" value="NZ_CP054719.1"/>
</dbReference>
<dbReference type="Proteomes" id="UP000594001">
    <property type="component" value="Chromosome"/>
</dbReference>
<gene>
    <name evidence="1" type="ORF">CPBP_01187</name>
</gene>
<sequence length="252" mass="28166">MKSIPMILTKEKLLNHTLKSLLITSMLTIPTVFASHDSLFGTNSDTQPAASATALGQPALVVSALSKEVERLRNLPTSQIDYVKESRNRVAPNMHNPETHRLQGKLVELYENDPKHRDVTREFIRFTLNNRIALGQPALVVPALLEEANRLRNLATKKMNNAEKIQLHTESAELYETAAKHPDAVPEFIRQAANNVSCLMAPFSDSALPLFELFVNSSGVTPWDIQEAADILNNWKKNTEETALNDCNMLKE</sequence>
<dbReference type="AlphaFoldDB" id="A0A7L9RV02"/>
<protein>
    <submittedName>
        <fullName evidence="1">Uncharacterized protein</fullName>
    </submittedName>
</protein>
<accession>A0A7L9RV02</accession>
<name>A0A7L9RV02_9PROT</name>
<reference evidence="1 2" key="1">
    <citation type="submission" date="2020-06" db="EMBL/GenBank/DDBJ databases">
        <title>The endosymbiont of the kinetoplastid Bodo saltans is a Paracaedibacter-like alpha-proteobacterium possessing a putative toxin-antitoxin system.</title>
        <authorList>
            <person name="Midha S."/>
            <person name="Rigden D.J."/>
            <person name="Siozios S."/>
            <person name="Hurst G.D.D."/>
            <person name="Jackson A.P."/>
        </authorList>
    </citation>
    <scope>NUCLEOTIDE SEQUENCE [LARGE SCALE GENOMIC DNA]</scope>
    <source>
        <strain evidence="1">Lake Konstanz</strain>
    </source>
</reference>
<keyword evidence="2" id="KW-1185">Reference proteome</keyword>
<organism evidence="1 2">
    <name type="scientific">Candidatus Bodocaedibacter vickermanii</name>
    <dbReference type="NCBI Taxonomy" id="2741701"/>
    <lineage>
        <taxon>Bacteria</taxon>
        <taxon>Pseudomonadati</taxon>
        <taxon>Pseudomonadota</taxon>
        <taxon>Alphaproteobacteria</taxon>
        <taxon>Holosporales</taxon>
        <taxon>Candidatus Paracaedibacteraceae</taxon>
        <taxon>Candidatus Bodocaedibacter</taxon>
    </lineage>
</organism>
<evidence type="ECO:0000313" key="1">
    <source>
        <dbReference type="EMBL" id="QOL20394.1"/>
    </source>
</evidence>
<dbReference type="KEGG" id="pbal:CPBP_01187"/>
<proteinExistence type="predicted"/>